<dbReference type="RefSeq" id="WP_379046345.1">
    <property type="nucleotide sequence ID" value="NZ_JBHULZ010000040.1"/>
</dbReference>
<keyword evidence="1" id="KW-0732">Signal</keyword>
<protein>
    <submittedName>
        <fullName evidence="2">Uncharacterized protein</fullName>
    </submittedName>
</protein>
<comment type="caution">
    <text evidence="2">The sequence shown here is derived from an EMBL/GenBank/DDBJ whole genome shotgun (WGS) entry which is preliminary data.</text>
</comment>
<reference evidence="3" key="1">
    <citation type="journal article" date="2019" name="Int. J. Syst. Evol. Microbiol.">
        <title>The Global Catalogue of Microorganisms (GCM) 10K type strain sequencing project: providing services to taxonomists for standard genome sequencing and annotation.</title>
        <authorList>
            <consortium name="The Broad Institute Genomics Platform"/>
            <consortium name="The Broad Institute Genome Sequencing Center for Infectious Disease"/>
            <person name="Wu L."/>
            <person name="Ma J."/>
        </authorList>
    </citation>
    <scope>NUCLEOTIDE SEQUENCE [LARGE SCALE GENOMIC DNA]</scope>
    <source>
        <strain evidence="3">KCTC 42255</strain>
    </source>
</reference>
<organism evidence="2 3">
    <name type="scientific">Mesonia sediminis</name>
    <dbReference type="NCBI Taxonomy" id="1703946"/>
    <lineage>
        <taxon>Bacteria</taxon>
        <taxon>Pseudomonadati</taxon>
        <taxon>Bacteroidota</taxon>
        <taxon>Flavobacteriia</taxon>
        <taxon>Flavobacteriales</taxon>
        <taxon>Flavobacteriaceae</taxon>
        <taxon>Mesonia</taxon>
    </lineage>
</organism>
<feature type="chain" id="PRO_5045065088" evidence="1">
    <location>
        <begin position="19"/>
        <end position="310"/>
    </location>
</feature>
<keyword evidence="3" id="KW-1185">Reference proteome</keyword>
<evidence type="ECO:0000256" key="1">
    <source>
        <dbReference type="SAM" id="SignalP"/>
    </source>
</evidence>
<dbReference type="EMBL" id="JBHULZ010000040">
    <property type="protein sequence ID" value="MFD2697804.1"/>
    <property type="molecule type" value="Genomic_DNA"/>
</dbReference>
<evidence type="ECO:0000313" key="3">
    <source>
        <dbReference type="Proteomes" id="UP001597357"/>
    </source>
</evidence>
<gene>
    <name evidence="2" type="ORF">ACFSQ0_07350</name>
</gene>
<proteinExistence type="predicted"/>
<name>A0ABW5SEN5_9FLAO</name>
<accession>A0ABW5SEN5</accession>
<feature type="signal peptide" evidence="1">
    <location>
        <begin position="1"/>
        <end position="18"/>
    </location>
</feature>
<dbReference type="Proteomes" id="UP001597357">
    <property type="component" value="Unassembled WGS sequence"/>
</dbReference>
<evidence type="ECO:0000313" key="2">
    <source>
        <dbReference type="EMBL" id="MFD2697804.1"/>
    </source>
</evidence>
<sequence>MKNAIIYILLLLTLNSFSQKFIVVDNDTYDLVESVSFTIYNDKKVVYQGITKNNKATPIPEGLQYNKIEFTKTDYKKHTIETENLNEAVYLSKEYIQLDDLVISSKKEGSIILGESNRIINSQSRFLVSNKDSGIIFRNYIKNLYINQTTFYVDKVKYKTAYKIHFFEVEESLPFGNLQTLQFNKKIYSTDTLYLNPKDKNRIEIEHKENIVFEENKTVFVCIEALYYLDEDYNQFIPENSDRTKLKFQLSNENNYYAKTVDANSGKVSLELRNSNLMVKYDFANYLFKTPHKSILITPAIQLHVTETKL</sequence>